<reference evidence="2" key="1">
    <citation type="submission" date="2016-10" db="EMBL/GenBank/DDBJ databases">
        <authorList>
            <person name="Varghese N."/>
        </authorList>
    </citation>
    <scope>NUCLEOTIDE SEQUENCE [LARGE SCALE GENOMIC DNA]</scope>
    <source>
        <strain evidence="2">DSM 21843</strain>
    </source>
</reference>
<gene>
    <name evidence="1" type="ORF">SAMN02910314_00623</name>
</gene>
<dbReference type="EMBL" id="FOEC01000002">
    <property type="protein sequence ID" value="SEO57711.1"/>
    <property type="molecule type" value="Genomic_DNA"/>
</dbReference>
<proteinExistence type="predicted"/>
<accession>A0A172RZT3</accession>
<evidence type="ECO:0000313" key="2">
    <source>
        <dbReference type="Proteomes" id="UP000182975"/>
    </source>
</evidence>
<sequence>MLTNVEMFDALYALMTNDIRSEALLGASVGKDAHACPASAGASLAREAILRAPNTQQMPVLWFEIPLLGEARFDLHMAYSHWALRDLKNEEIDLRSPYGELFRWYAHEEPGGNGLALAFDISRGRLNDPAVHVNINGSPLRDIKRFFDIAAGEDAYGLYREFSDSLPAGWEIWYTGVHPGRLGAHLRVDCFIDRKTAARYEENYSLLVDDLCACGFYTAGSLLQDCVRSILESPFGLELQFDLMRDGSVGSTIGVSAAFPFGSATHARELFEEGGDGAAYMRTLEDMGLADDRWRCVLPATFSKVIPQGEGHLALYCVPTFVKLRMRDGDPFDAKLYVQTGAAEL</sequence>
<dbReference type="KEGG" id="ddt:AAY81_09015"/>
<evidence type="ECO:0000313" key="1">
    <source>
        <dbReference type="EMBL" id="SEO57711.1"/>
    </source>
</evidence>
<dbReference type="RefSeq" id="WP_066664170.1">
    <property type="nucleotide sequence ID" value="NZ_CP011402.1"/>
</dbReference>
<name>A0A172RZT3_9ACTN</name>
<dbReference type="Proteomes" id="UP000182975">
    <property type="component" value="Unassembled WGS sequence"/>
</dbReference>
<keyword evidence="2" id="KW-1185">Reference proteome</keyword>
<dbReference type="AlphaFoldDB" id="A0A172RZT3"/>
<protein>
    <submittedName>
        <fullName evidence="1">Uncharacterized protein</fullName>
    </submittedName>
</protein>
<organism evidence="1 2">
    <name type="scientific">Denitrobacterium detoxificans</name>
    <dbReference type="NCBI Taxonomy" id="79604"/>
    <lineage>
        <taxon>Bacteria</taxon>
        <taxon>Bacillati</taxon>
        <taxon>Actinomycetota</taxon>
        <taxon>Coriobacteriia</taxon>
        <taxon>Eggerthellales</taxon>
        <taxon>Eggerthellaceae</taxon>
        <taxon>Denitrobacterium</taxon>
    </lineage>
</organism>